<evidence type="ECO:0000313" key="3">
    <source>
        <dbReference type="Proteomes" id="UP000000374"/>
    </source>
</evidence>
<feature type="transmembrane region" description="Helical" evidence="1">
    <location>
        <begin position="26"/>
        <end position="49"/>
    </location>
</feature>
<keyword evidence="1" id="KW-0472">Membrane</keyword>
<dbReference type="KEGG" id="vei:Veis_1104"/>
<reference evidence="3" key="1">
    <citation type="submission" date="2006-12" db="EMBL/GenBank/DDBJ databases">
        <title>Complete sequence of chromosome 1 of Verminephrobacter eiseniae EF01-2.</title>
        <authorList>
            <person name="Copeland A."/>
            <person name="Lucas S."/>
            <person name="Lapidus A."/>
            <person name="Barry K."/>
            <person name="Detter J.C."/>
            <person name="Glavina del Rio T."/>
            <person name="Dalin E."/>
            <person name="Tice H."/>
            <person name="Pitluck S."/>
            <person name="Chertkov O."/>
            <person name="Brettin T."/>
            <person name="Bruce D."/>
            <person name="Han C."/>
            <person name="Tapia R."/>
            <person name="Gilna P."/>
            <person name="Schmutz J."/>
            <person name="Larimer F."/>
            <person name="Land M."/>
            <person name="Hauser L."/>
            <person name="Kyrpides N."/>
            <person name="Kim E."/>
            <person name="Stahl D."/>
            <person name="Richardson P."/>
        </authorList>
    </citation>
    <scope>NUCLEOTIDE SEQUENCE [LARGE SCALE GENOMIC DNA]</scope>
    <source>
        <strain evidence="3">EF01-2</strain>
    </source>
</reference>
<evidence type="ECO:0000256" key="1">
    <source>
        <dbReference type="SAM" id="Phobius"/>
    </source>
</evidence>
<dbReference type="Proteomes" id="UP000000374">
    <property type="component" value="Chromosome"/>
</dbReference>
<keyword evidence="1" id="KW-1133">Transmembrane helix</keyword>
<keyword evidence="1" id="KW-0812">Transmembrane</keyword>
<keyword evidence="3" id="KW-1185">Reference proteome</keyword>
<protein>
    <submittedName>
        <fullName evidence="2">Uncharacterized protein</fullName>
    </submittedName>
</protein>
<dbReference type="eggNOG" id="COG2215">
    <property type="taxonomic scope" value="Bacteria"/>
</dbReference>
<dbReference type="AlphaFoldDB" id="A1WGX2"/>
<evidence type="ECO:0000313" key="2">
    <source>
        <dbReference type="EMBL" id="ABM56879.1"/>
    </source>
</evidence>
<name>A1WGX2_VEREI</name>
<dbReference type="HOGENOM" id="CLU_2774818_0_0_4"/>
<dbReference type="EMBL" id="CP000542">
    <property type="protein sequence ID" value="ABM56879.1"/>
    <property type="molecule type" value="Genomic_DNA"/>
</dbReference>
<organism evidence="2 3">
    <name type="scientific">Verminephrobacter eiseniae (strain EF01-2)</name>
    <dbReference type="NCBI Taxonomy" id="391735"/>
    <lineage>
        <taxon>Bacteria</taxon>
        <taxon>Pseudomonadati</taxon>
        <taxon>Pseudomonadota</taxon>
        <taxon>Betaproteobacteria</taxon>
        <taxon>Burkholderiales</taxon>
        <taxon>Comamonadaceae</taxon>
        <taxon>Verminephrobacter</taxon>
    </lineage>
</organism>
<sequence>MLEHELAHAKDIRRCFGDGKASNRQIVLFGITSGLIPCPVVITVLLPYLQLKQVAPGGTLVLASASVWR</sequence>
<gene>
    <name evidence="2" type="ordered locus">Veis_1104</name>
</gene>
<proteinExistence type="predicted"/>
<accession>A1WGX2</accession>